<dbReference type="InterPro" id="IPR008271">
    <property type="entry name" value="Ser/Thr_kinase_AS"/>
</dbReference>
<dbReference type="InterPro" id="IPR000719">
    <property type="entry name" value="Prot_kinase_dom"/>
</dbReference>
<dbReference type="SMART" id="SM00220">
    <property type="entry name" value="S_TKc"/>
    <property type="match status" value="1"/>
</dbReference>
<gene>
    <name evidence="2" type="ordered locus">Igag_0637</name>
</gene>
<dbReference type="PANTHER" id="PTHR44167">
    <property type="entry name" value="OVARIAN-SPECIFIC SERINE/THREONINE-PROTEIN KINASE LOK-RELATED"/>
    <property type="match status" value="1"/>
</dbReference>
<reference evidence="2 3" key="1">
    <citation type="journal article" date="2010" name="Stand. Genomic Sci.">
        <title>Complete genome sequence of Ignisphaera aggregans type strain (AQ1.S1).</title>
        <authorList>
            <person name="Goker M."/>
            <person name="Held B."/>
            <person name="Lapidus A."/>
            <person name="Nolan M."/>
            <person name="Spring S."/>
            <person name="Yasawong M."/>
            <person name="Lucas S."/>
            <person name="Glavina Del Rio T."/>
            <person name="Tice H."/>
            <person name="Cheng J.F."/>
            <person name="Goodwin L."/>
            <person name="Tapia R."/>
            <person name="Pitluck S."/>
            <person name="Liolios K."/>
            <person name="Ivanova N."/>
            <person name="Mavromatis K."/>
            <person name="Mikhailova N."/>
            <person name="Pati A."/>
            <person name="Chen A."/>
            <person name="Palaniappan K."/>
            <person name="Brambilla E."/>
            <person name="Land M."/>
            <person name="Hauser L."/>
            <person name="Chang Y.J."/>
            <person name="Jeffries C.D."/>
            <person name="Brettin T."/>
            <person name="Detter J.C."/>
            <person name="Han C."/>
            <person name="Rohde M."/>
            <person name="Sikorski J."/>
            <person name="Woyke T."/>
            <person name="Bristow J."/>
            <person name="Eisen J.A."/>
            <person name="Markowitz V."/>
            <person name="Hugenholtz P."/>
            <person name="Kyrpides N.C."/>
            <person name="Klenk H.P."/>
        </authorList>
    </citation>
    <scope>NUCLEOTIDE SEQUENCE [LARGE SCALE GENOMIC DNA]</scope>
    <source>
        <strain evidence="3">DSM 17230 / JCM 13409 / AQ1.S1</strain>
    </source>
</reference>
<keyword evidence="2" id="KW-0808">Transferase</keyword>
<dbReference type="AlphaFoldDB" id="E0SSS0"/>
<organism evidence="2 3">
    <name type="scientific">Ignisphaera aggregans (strain DSM 17230 / JCM 13409 / AQ1.S1)</name>
    <dbReference type="NCBI Taxonomy" id="583356"/>
    <lineage>
        <taxon>Archaea</taxon>
        <taxon>Thermoproteota</taxon>
        <taxon>Thermoprotei</taxon>
        <taxon>Desulfurococcales</taxon>
        <taxon>Desulfurococcaceae</taxon>
        <taxon>Ignisphaera</taxon>
    </lineage>
</organism>
<dbReference type="BioCyc" id="IAGG583356:GHAH-636-MONOMER"/>
<dbReference type="Proteomes" id="UP000001304">
    <property type="component" value="Chromosome"/>
</dbReference>
<feature type="domain" description="Protein kinase" evidence="1">
    <location>
        <begin position="159"/>
        <end position="506"/>
    </location>
</feature>
<dbReference type="GO" id="GO:0005737">
    <property type="term" value="C:cytoplasm"/>
    <property type="evidence" value="ECO:0007669"/>
    <property type="project" value="TreeGrafter"/>
</dbReference>
<keyword evidence="3" id="KW-1185">Reference proteome</keyword>
<dbReference type="EMBL" id="CP002098">
    <property type="protein sequence ID" value="ADM27470.1"/>
    <property type="molecule type" value="Genomic_DNA"/>
</dbReference>
<dbReference type="KEGG" id="iag:Igag_0637"/>
<evidence type="ECO:0000313" key="3">
    <source>
        <dbReference type="Proteomes" id="UP000001304"/>
    </source>
</evidence>
<dbReference type="HOGENOM" id="CLU_512546_0_0_2"/>
<name>E0SSS0_IGNAA</name>
<dbReference type="PROSITE" id="PS00108">
    <property type="entry name" value="PROTEIN_KINASE_ST"/>
    <property type="match status" value="1"/>
</dbReference>
<dbReference type="Pfam" id="PF00069">
    <property type="entry name" value="Pkinase"/>
    <property type="match status" value="1"/>
</dbReference>
<dbReference type="GO" id="GO:0004674">
    <property type="term" value="F:protein serine/threonine kinase activity"/>
    <property type="evidence" value="ECO:0007669"/>
    <property type="project" value="UniProtKB-KW"/>
</dbReference>
<protein>
    <submittedName>
        <fullName evidence="2">Serine/threonine protein kinase</fullName>
    </submittedName>
</protein>
<dbReference type="Gene3D" id="1.10.510.10">
    <property type="entry name" value="Transferase(Phosphotransferase) domain 1"/>
    <property type="match status" value="1"/>
</dbReference>
<dbReference type="SUPFAM" id="SSF56112">
    <property type="entry name" value="Protein kinase-like (PK-like)"/>
    <property type="match status" value="1"/>
</dbReference>
<dbReference type="PANTHER" id="PTHR44167:SF18">
    <property type="entry name" value="PROTEIN KINASE DOMAIN-CONTAINING PROTEIN"/>
    <property type="match status" value="1"/>
</dbReference>
<evidence type="ECO:0000259" key="1">
    <source>
        <dbReference type="PROSITE" id="PS50011"/>
    </source>
</evidence>
<dbReference type="InterPro" id="IPR011009">
    <property type="entry name" value="Kinase-like_dom_sf"/>
</dbReference>
<proteinExistence type="predicted"/>
<accession>E0SSS0</accession>
<evidence type="ECO:0000313" key="2">
    <source>
        <dbReference type="EMBL" id="ADM27470.1"/>
    </source>
</evidence>
<keyword evidence="2" id="KW-0723">Serine/threonine-protein kinase</keyword>
<sequence length="518" mass="59604">MFLRTCRDIDTISNYMSDPVTLASLLLVRDRRSRGILSIPLSSLPKVIMDIAKSVQEDVVIYMKFSFGGNTYRFFIVRDTAIAILQEDISGHVTGYGIEVLNNIANIISRSDTISIYIEEIPLKSITDQFIAEHVKKCIESVEKIHLVMWRKRGVYWFSIEDLISDKGSYTYVFRARDIGGNIYALKIPKEDIAINRSFTDIVRGYINVFTIRSIDREELRELLEIKGYSNVNLLELALYRDFLTHIYAVVILRDKLDRDTYISYPPIVVEEYMDMGDLEEYVKKRGALGLEESMYILIRITGAIALAHLMNFIHMDIKPRNILMKRNGGRYGYTPKITDFSGTIGDPDHGYKFTRLTPAYADPIALMKGYSNLSYDVYSLAMVFGYMISGTTPKHRLVLNIALLQNVYGYPIPMEKIGDDEVVLKEFAEEVTKLSAQLKMKSITMQEFVKAISRDVEALDNMYMPWLNDIPKTVADIMRKSISLNEEERYKSCIDMWLDLRHSIVREGMENILPKTQ</sequence>
<keyword evidence="2" id="KW-0418">Kinase</keyword>
<dbReference type="STRING" id="583356.Igag_0637"/>
<dbReference type="GO" id="GO:0005524">
    <property type="term" value="F:ATP binding"/>
    <property type="evidence" value="ECO:0007669"/>
    <property type="project" value="InterPro"/>
</dbReference>
<dbReference type="PROSITE" id="PS50011">
    <property type="entry name" value="PROTEIN_KINASE_DOM"/>
    <property type="match status" value="1"/>
</dbReference>